<dbReference type="PANTHER" id="PTHR23419">
    <property type="entry name" value="DIVALENT CATION TOLERANCE CUTA-RELATED"/>
    <property type="match status" value="1"/>
</dbReference>
<accession>A0AAE5CC89</accession>
<evidence type="ECO:0000313" key="2">
    <source>
        <dbReference type="EMBL" id="NIR75483.1"/>
    </source>
</evidence>
<dbReference type="EMBL" id="JAACAK010000083">
    <property type="protein sequence ID" value="NIR75483.1"/>
    <property type="molecule type" value="Genomic_DNA"/>
</dbReference>
<comment type="caution">
    <text evidence="2">The sequence shown here is derived from an EMBL/GenBank/DDBJ whole genome shotgun (WGS) entry which is preliminary data.</text>
</comment>
<sequence length="111" mass="12115">MADNRNQAVIILVTAPDGETAASIGRNLVAERLAACVNVVPGLLSIFRWEGAVQDEDEVLMLVKARREDVDTIAARVRELHPYEVPEVVATEIVAGLTAYLDWITGETERG</sequence>
<organism evidence="2 3">
    <name type="scientific">Candidatus Kutchimonas denitrificans</name>
    <dbReference type="NCBI Taxonomy" id="3056748"/>
    <lineage>
        <taxon>Bacteria</taxon>
        <taxon>Pseudomonadati</taxon>
        <taxon>Gemmatimonadota</taxon>
        <taxon>Gemmatimonadia</taxon>
        <taxon>Candidatus Palauibacterales</taxon>
        <taxon>Candidatus Palauibacteraceae</taxon>
        <taxon>Candidatus Kutchimonas</taxon>
    </lineage>
</organism>
<dbReference type="SUPFAM" id="SSF54913">
    <property type="entry name" value="GlnB-like"/>
    <property type="match status" value="1"/>
</dbReference>
<protein>
    <submittedName>
        <fullName evidence="2">Divalent-cation tolerance protein CutA</fullName>
    </submittedName>
</protein>
<dbReference type="Proteomes" id="UP000702544">
    <property type="component" value="Unassembled WGS sequence"/>
</dbReference>
<evidence type="ECO:0000256" key="1">
    <source>
        <dbReference type="ARBA" id="ARBA00010169"/>
    </source>
</evidence>
<dbReference type="AlphaFoldDB" id="A0AAE5CC89"/>
<dbReference type="Gene3D" id="3.30.70.120">
    <property type="match status" value="1"/>
</dbReference>
<dbReference type="InterPro" id="IPR015867">
    <property type="entry name" value="N-reg_PII/ATP_PRibTrfase_C"/>
</dbReference>
<dbReference type="InterPro" id="IPR004323">
    <property type="entry name" value="Ion_tolerance_CutA"/>
</dbReference>
<dbReference type="Pfam" id="PF03091">
    <property type="entry name" value="CutA1"/>
    <property type="match status" value="1"/>
</dbReference>
<name>A0AAE5CC89_9BACT</name>
<comment type="similarity">
    <text evidence="1">Belongs to the CutA family.</text>
</comment>
<proteinExistence type="inferred from homology"/>
<reference evidence="2 3" key="1">
    <citation type="submission" date="2020-01" db="EMBL/GenBank/DDBJ databases">
        <title>Genomes assembled from Gulf of Kutch pelagic sediment metagenomes.</title>
        <authorList>
            <person name="Chandrashekar M."/>
            <person name="Mahajan M.S."/>
            <person name="Dave K.J."/>
            <person name="Vatsa P."/>
            <person name="Nathani N.M."/>
        </authorList>
    </citation>
    <scope>NUCLEOTIDE SEQUENCE [LARGE SCALE GENOMIC DNA]</scope>
    <source>
        <strain evidence="2">KS3-K002</strain>
    </source>
</reference>
<gene>
    <name evidence="2" type="ORF">GWO12_10305</name>
</gene>
<dbReference type="GO" id="GO:0010038">
    <property type="term" value="P:response to metal ion"/>
    <property type="evidence" value="ECO:0007669"/>
    <property type="project" value="InterPro"/>
</dbReference>
<evidence type="ECO:0000313" key="3">
    <source>
        <dbReference type="Proteomes" id="UP000702544"/>
    </source>
</evidence>
<dbReference type="InterPro" id="IPR011322">
    <property type="entry name" value="N-reg_PII-like_a/b"/>
</dbReference>
<dbReference type="PANTHER" id="PTHR23419:SF8">
    <property type="entry name" value="FI09726P"/>
    <property type="match status" value="1"/>
</dbReference>
<dbReference type="GO" id="GO:0005507">
    <property type="term" value="F:copper ion binding"/>
    <property type="evidence" value="ECO:0007669"/>
    <property type="project" value="TreeGrafter"/>
</dbReference>